<feature type="compositionally biased region" description="Basic and acidic residues" evidence="1">
    <location>
        <begin position="158"/>
        <end position="168"/>
    </location>
</feature>
<proteinExistence type="predicted"/>
<evidence type="ECO:0000256" key="1">
    <source>
        <dbReference type="SAM" id="MobiDB-lite"/>
    </source>
</evidence>
<keyword evidence="2" id="KW-0732">Signal</keyword>
<comment type="caution">
    <text evidence="3">The sequence shown here is derived from an EMBL/GenBank/DDBJ whole genome shotgun (WGS) entry which is preliminary data.</text>
</comment>
<feature type="region of interest" description="Disordered" evidence="1">
    <location>
        <begin position="148"/>
        <end position="168"/>
    </location>
</feature>
<protein>
    <recommendedName>
        <fullName evidence="5">Ricin B lectin domain-containing protein</fullName>
    </recommendedName>
</protein>
<accession>A0ABP3H750</accession>
<dbReference type="EMBL" id="BAAABW010000024">
    <property type="protein sequence ID" value="GAA0361281.1"/>
    <property type="molecule type" value="Genomic_DNA"/>
</dbReference>
<evidence type="ECO:0000313" key="4">
    <source>
        <dbReference type="Proteomes" id="UP001500063"/>
    </source>
</evidence>
<dbReference type="Proteomes" id="UP001500063">
    <property type="component" value="Unassembled WGS sequence"/>
</dbReference>
<gene>
    <name evidence="3" type="ORF">GCM10010319_43560</name>
</gene>
<evidence type="ECO:0000313" key="3">
    <source>
        <dbReference type="EMBL" id="GAA0361281.1"/>
    </source>
</evidence>
<dbReference type="Gene3D" id="2.80.10.50">
    <property type="match status" value="1"/>
</dbReference>
<sequence length="183" mass="18881">MRHHARATAAILGSVAAVLGLAAPSAVAAPEAAPASAVRMHSGAYGGCLTAEGSGYRDPRGVARPRLVALQACDASAPARQSWIYSPATHQFSSVAEPYHCIDRQGPLLVTAPCDADAPEQRFRTAPVAPGGLRKVVSEADGRIWAQDSHRAGAARSARGEGVREARDAASVPADRGWALTAV</sequence>
<reference evidence="4" key="1">
    <citation type="journal article" date="2019" name="Int. J. Syst. Evol. Microbiol.">
        <title>The Global Catalogue of Microorganisms (GCM) 10K type strain sequencing project: providing services to taxonomists for standard genome sequencing and annotation.</title>
        <authorList>
            <consortium name="The Broad Institute Genomics Platform"/>
            <consortium name="The Broad Institute Genome Sequencing Center for Infectious Disease"/>
            <person name="Wu L."/>
            <person name="Ma J."/>
        </authorList>
    </citation>
    <scope>NUCLEOTIDE SEQUENCE [LARGE SCALE GENOMIC DNA]</scope>
    <source>
        <strain evidence="4">JCM 4565</strain>
    </source>
</reference>
<name>A0ABP3H750_9ACTN</name>
<dbReference type="InterPro" id="IPR035992">
    <property type="entry name" value="Ricin_B-like_lectins"/>
</dbReference>
<dbReference type="PROSITE" id="PS50231">
    <property type="entry name" value="RICIN_B_LECTIN"/>
    <property type="match status" value="1"/>
</dbReference>
<feature type="signal peptide" evidence="2">
    <location>
        <begin position="1"/>
        <end position="28"/>
    </location>
</feature>
<dbReference type="SUPFAM" id="SSF50370">
    <property type="entry name" value="Ricin B-like lectins"/>
    <property type="match status" value="1"/>
</dbReference>
<organism evidence="3 4">
    <name type="scientific">Streptomyces blastmyceticus</name>
    <dbReference type="NCBI Taxonomy" id="68180"/>
    <lineage>
        <taxon>Bacteria</taxon>
        <taxon>Bacillati</taxon>
        <taxon>Actinomycetota</taxon>
        <taxon>Actinomycetes</taxon>
        <taxon>Kitasatosporales</taxon>
        <taxon>Streptomycetaceae</taxon>
        <taxon>Streptomyces</taxon>
    </lineage>
</organism>
<evidence type="ECO:0008006" key="5">
    <source>
        <dbReference type="Google" id="ProtNLM"/>
    </source>
</evidence>
<dbReference type="RefSeq" id="WP_344120092.1">
    <property type="nucleotide sequence ID" value="NZ_BAAABW010000024.1"/>
</dbReference>
<keyword evidence="4" id="KW-1185">Reference proteome</keyword>
<evidence type="ECO:0000256" key="2">
    <source>
        <dbReference type="SAM" id="SignalP"/>
    </source>
</evidence>
<feature type="chain" id="PRO_5046535242" description="Ricin B lectin domain-containing protein" evidence="2">
    <location>
        <begin position="29"/>
        <end position="183"/>
    </location>
</feature>